<dbReference type="SUPFAM" id="SSF56204">
    <property type="entry name" value="Hect, E3 ligase catalytic domain"/>
    <property type="match status" value="1"/>
</dbReference>
<dbReference type="InterPro" id="IPR000569">
    <property type="entry name" value="HECT_dom"/>
</dbReference>
<evidence type="ECO:0000256" key="5">
    <source>
        <dbReference type="PROSITE-ProRule" id="PRU00104"/>
    </source>
</evidence>
<dbReference type="Pfam" id="PF00632">
    <property type="entry name" value="HECT"/>
    <property type="match status" value="1"/>
</dbReference>
<comment type="caution">
    <text evidence="8">The sequence shown here is derived from an EMBL/GenBank/DDBJ whole genome shotgun (WGS) entry which is preliminary data.</text>
</comment>
<dbReference type="InterPro" id="IPR035983">
    <property type="entry name" value="Hect_E3_ubiquitin_ligase"/>
</dbReference>
<feature type="domain" description="HECT" evidence="7">
    <location>
        <begin position="861"/>
        <end position="1235"/>
    </location>
</feature>
<proteinExistence type="predicted"/>
<dbReference type="Gene3D" id="3.90.1750.10">
    <property type="entry name" value="Hect, E3 ligase catalytic domains"/>
    <property type="match status" value="1"/>
</dbReference>
<feature type="compositionally biased region" description="Low complexity" evidence="6">
    <location>
        <begin position="1026"/>
        <end position="1043"/>
    </location>
</feature>
<reference evidence="8" key="1">
    <citation type="journal article" date="2020" name="Stud. Mycol.">
        <title>101 Dothideomycetes genomes: a test case for predicting lifestyles and emergence of pathogens.</title>
        <authorList>
            <person name="Haridas S."/>
            <person name="Albert R."/>
            <person name="Binder M."/>
            <person name="Bloem J."/>
            <person name="Labutti K."/>
            <person name="Salamov A."/>
            <person name="Andreopoulos B."/>
            <person name="Baker S."/>
            <person name="Barry K."/>
            <person name="Bills G."/>
            <person name="Bluhm B."/>
            <person name="Cannon C."/>
            <person name="Castanera R."/>
            <person name="Culley D."/>
            <person name="Daum C."/>
            <person name="Ezra D."/>
            <person name="Gonzalez J."/>
            <person name="Henrissat B."/>
            <person name="Kuo A."/>
            <person name="Liang C."/>
            <person name="Lipzen A."/>
            <person name="Lutzoni F."/>
            <person name="Magnuson J."/>
            <person name="Mondo S."/>
            <person name="Nolan M."/>
            <person name="Ohm R."/>
            <person name="Pangilinan J."/>
            <person name="Park H.-J."/>
            <person name="Ramirez L."/>
            <person name="Alfaro M."/>
            <person name="Sun H."/>
            <person name="Tritt A."/>
            <person name="Yoshinaga Y."/>
            <person name="Zwiers L.-H."/>
            <person name="Turgeon B."/>
            <person name="Goodwin S."/>
            <person name="Spatafora J."/>
            <person name="Crous P."/>
            <person name="Grigoriev I."/>
        </authorList>
    </citation>
    <scope>NUCLEOTIDE SEQUENCE</scope>
    <source>
        <strain evidence="8">CBS 690.94</strain>
    </source>
</reference>
<dbReference type="Pfam" id="PF16558">
    <property type="entry name" value="AZUL"/>
    <property type="match status" value="1"/>
</dbReference>
<evidence type="ECO:0000256" key="4">
    <source>
        <dbReference type="ARBA" id="ARBA00022786"/>
    </source>
</evidence>
<keyword evidence="9" id="KW-1185">Reference proteome</keyword>
<dbReference type="PANTHER" id="PTHR45700:SF8">
    <property type="entry name" value="HECT-TYPE E3 UBIQUITIN TRANSFERASE"/>
    <property type="match status" value="1"/>
</dbReference>
<name>A0A9P4PV72_9PLEO</name>
<evidence type="ECO:0000256" key="1">
    <source>
        <dbReference type="ARBA" id="ARBA00000885"/>
    </source>
</evidence>
<evidence type="ECO:0000256" key="6">
    <source>
        <dbReference type="SAM" id="MobiDB-lite"/>
    </source>
</evidence>
<feature type="region of interest" description="Disordered" evidence="6">
    <location>
        <begin position="226"/>
        <end position="291"/>
    </location>
</feature>
<dbReference type="InterPro" id="IPR042556">
    <property type="entry name" value="AZUL_sf"/>
</dbReference>
<dbReference type="GO" id="GO:0000209">
    <property type="term" value="P:protein polyubiquitination"/>
    <property type="evidence" value="ECO:0007669"/>
    <property type="project" value="InterPro"/>
</dbReference>
<dbReference type="AlphaFoldDB" id="A0A9P4PV72"/>
<dbReference type="SMART" id="SM00119">
    <property type="entry name" value="HECTc"/>
    <property type="match status" value="1"/>
</dbReference>
<dbReference type="Gene3D" id="3.30.2160.10">
    <property type="entry name" value="Hect, E3 ligase catalytic domain"/>
    <property type="match status" value="1"/>
</dbReference>
<dbReference type="EMBL" id="MU001494">
    <property type="protein sequence ID" value="KAF2449519.1"/>
    <property type="molecule type" value="Genomic_DNA"/>
</dbReference>
<dbReference type="OrthoDB" id="5981550at2759"/>
<evidence type="ECO:0000256" key="3">
    <source>
        <dbReference type="ARBA" id="ARBA00022679"/>
    </source>
</evidence>
<dbReference type="PANTHER" id="PTHR45700">
    <property type="entry name" value="UBIQUITIN-PROTEIN LIGASE E3C"/>
    <property type="match status" value="1"/>
</dbReference>
<comment type="catalytic activity">
    <reaction evidence="1">
        <text>S-ubiquitinyl-[E2 ubiquitin-conjugating enzyme]-L-cysteine + [acceptor protein]-L-lysine = [E2 ubiquitin-conjugating enzyme]-L-cysteine + N(6)-ubiquitinyl-[acceptor protein]-L-lysine.</text>
        <dbReference type="EC" id="2.3.2.26"/>
    </reaction>
</comment>
<dbReference type="InterPro" id="IPR032353">
    <property type="entry name" value="AZUL"/>
</dbReference>
<feature type="region of interest" description="Disordered" evidence="6">
    <location>
        <begin position="1024"/>
        <end position="1068"/>
    </location>
</feature>
<gene>
    <name evidence="8" type="ORF">P171DRAFT_427718</name>
</gene>
<dbReference type="Gene3D" id="6.10.130.10">
    <property type="entry name" value="Ubiquitin-protein ligase E3A, N-terminal zinc-binding domain (AZUL)"/>
    <property type="match status" value="1"/>
</dbReference>
<feature type="compositionally biased region" description="Low complexity" evidence="6">
    <location>
        <begin position="254"/>
        <end position="266"/>
    </location>
</feature>
<feature type="active site" description="Glycyl thioester intermediate" evidence="5">
    <location>
        <position position="1203"/>
    </location>
</feature>
<keyword evidence="3" id="KW-0808">Transferase</keyword>
<dbReference type="PROSITE" id="PS50237">
    <property type="entry name" value="HECT"/>
    <property type="match status" value="1"/>
</dbReference>
<dbReference type="InterPro" id="IPR044611">
    <property type="entry name" value="E3A/B/C-like"/>
</dbReference>
<evidence type="ECO:0000259" key="7">
    <source>
        <dbReference type="PROSITE" id="PS50237"/>
    </source>
</evidence>
<dbReference type="GO" id="GO:0061630">
    <property type="term" value="F:ubiquitin protein ligase activity"/>
    <property type="evidence" value="ECO:0007669"/>
    <property type="project" value="UniProtKB-EC"/>
</dbReference>
<dbReference type="FunFam" id="3.30.2410.10:FF:000003">
    <property type="entry name" value="probable E3 ubiquitin-protein ligase HERC4 isoform X1"/>
    <property type="match status" value="1"/>
</dbReference>
<organism evidence="8 9">
    <name type="scientific">Karstenula rhodostoma CBS 690.94</name>
    <dbReference type="NCBI Taxonomy" id="1392251"/>
    <lineage>
        <taxon>Eukaryota</taxon>
        <taxon>Fungi</taxon>
        <taxon>Dikarya</taxon>
        <taxon>Ascomycota</taxon>
        <taxon>Pezizomycotina</taxon>
        <taxon>Dothideomycetes</taxon>
        <taxon>Pleosporomycetidae</taxon>
        <taxon>Pleosporales</taxon>
        <taxon>Massarineae</taxon>
        <taxon>Didymosphaeriaceae</taxon>
        <taxon>Karstenula</taxon>
    </lineage>
</organism>
<feature type="compositionally biased region" description="Low complexity" evidence="6">
    <location>
        <begin position="234"/>
        <end position="243"/>
    </location>
</feature>
<dbReference type="Proteomes" id="UP000799764">
    <property type="component" value="Unassembled WGS sequence"/>
</dbReference>
<dbReference type="Gene3D" id="3.30.2410.10">
    <property type="entry name" value="Hect, E3 ligase catalytic domain"/>
    <property type="match status" value="1"/>
</dbReference>
<keyword evidence="4 5" id="KW-0833">Ubl conjugation pathway</keyword>
<feature type="region of interest" description="Disordered" evidence="6">
    <location>
        <begin position="509"/>
        <end position="538"/>
    </location>
</feature>
<dbReference type="EC" id="2.3.2.26" evidence="2"/>
<feature type="compositionally biased region" description="Basic and acidic residues" evidence="6">
    <location>
        <begin position="1046"/>
        <end position="1059"/>
    </location>
</feature>
<feature type="compositionally biased region" description="Polar residues" evidence="6">
    <location>
        <begin position="525"/>
        <end position="534"/>
    </location>
</feature>
<protein>
    <recommendedName>
        <fullName evidence="2">HECT-type E3 ubiquitin transferase</fullName>
        <ecNumber evidence="2">2.3.2.26</ecNumber>
    </recommendedName>
</protein>
<evidence type="ECO:0000313" key="8">
    <source>
        <dbReference type="EMBL" id="KAF2449519.1"/>
    </source>
</evidence>
<evidence type="ECO:0000256" key="2">
    <source>
        <dbReference type="ARBA" id="ARBA00012485"/>
    </source>
</evidence>
<sequence length="1235" mass="139118">MTAPHVGTSAGAGAGAGAVVVARDHVVDVADATRILECAQVARQREFQWLLRRYMSQILYGCTSTYCTTPTCLSCSRRLVSRPFRPPTHLTARALAFYLASQHDPHRRLCPHQLNVQPDTLEIEGAHGVYIQAEDGSHDPTCHVYPPVPIRNTTHHASASAARGCPQDAAHLEPVADALEHRHQARKDPKSLGQNLYDTVTIIFAYSKHIPSPLSILSSLASPFDRGPHRVGGSPSRESSSMPDSKRHHRAKQTSFTASTSADATSPNVNARRLSEPQTPKRLLKTSSKSNALKATSELLGNGQRVHKIHHVPNAHGNDLQSYRTADAPLYETFDGAHDGAVAGKLKMVANHPFSSMQTRVTTGGPHPEPLLDNGRSVSARASRDRGPATMPVISHLTCQIMDQLKGEVHHHLRDQSYGLNYVVDYDANRRYRPTKPFVNRALYYTLSDPETLLKSFRDHLGDDYRYSPLPHMDAHYLSHAFRDWNQRNGALIFDSLYQALEALFRPPPELGTQKSPRLKASRKVTPSPQSTDPNDAPARYLSNIEAAHLIMVCIHALTSSIPVGWPHTWVQVRNLRGWGVVIPGAPLKTTQSDDFMHPWLEIVDQLEYEPAIRLATRLLQAIGTRRCHEHMLATIQARDEGQGPTESSAGVERLLPVLMGHLTQVEKAALQRKGKMRSAQVADEDPGWTVTATLMEWLRTVIVKQWDGNVDINKWGSVGTAVTIMTHFHANMEPLNLRPNMFLIPHFNEEIDCIQAPLDFLKYKERPNSFHILQHHIFFTQDALVGYFRAINFNRMFKQCQKSARITNFQSRWDQIVSNPRHWSVVMDHLEVSLAEYLVLDVTRQSPLEETLDQLWGQEKRKLLKPLKVRIGILEGEVGLDQGGVTYEFFRLILNEAFKPENGMFTVNAQDGMTWFQPASLEPLWKFEMVGTLLSLAIYNGITLPVTFPVALYDYVLSEEHNSQDMVAVEFIADGWPTLAKSFREFLAYPGEVADVFMRDYTFSFSVFGQNIDVDMQAFRDRTWPDSTSDPGSPSPSTDMPPCRSLHDASWRRPRDAQTDPPTVTNEDREQYVCDYVEWLTHRSVERQLEAFTRGFHTCLHRTSLSFFTPSMLRSLVEGSPTISVSLLRTQAVRYEPPYHATHPTIQDFWAVVEKYNAEEKKKLLEFVTANDRIPITGYDSVKFEIIRVGGDTESLPTSSTCFGKLWLPEYKGREKLSKKLGIAIRNSEGFGIV</sequence>
<evidence type="ECO:0000313" key="9">
    <source>
        <dbReference type="Proteomes" id="UP000799764"/>
    </source>
</evidence>
<accession>A0A9P4PV72</accession>